<evidence type="ECO:0000313" key="2">
    <source>
        <dbReference type="EMBL" id="KAK9160079.1"/>
    </source>
</evidence>
<accession>A0AAP0KZZ0</accession>
<dbReference type="EMBL" id="JBBNAF010000003">
    <property type="protein sequence ID" value="KAK9160079.1"/>
    <property type="molecule type" value="Genomic_DNA"/>
</dbReference>
<dbReference type="AlphaFoldDB" id="A0AAP0KZZ0"/>
<reference evidence="2 3" key="1">
    <citation type="submission" date="2024-01" db="EMBL/GenBank/DDBJ databases">
        <title>Genome assemblies of Stephania.</title>
        <authorList>
            <person name="Yang L."/>
        </authorList>
    </citation>
    <scope>NUCLEOTIDE SEQUENCE [LARGE SCALE GENOMIC DNA]</scope>
    <source>
        <strain evidence="2">YNDBR</strain>
        <tissue evidence="2">Leaf</tissue>
    </source>
</reference>
<evidence type="ECO:0000256" key="1">
    <source>
        <dbReference type="SAM" id="MobiDB-lite"/>
    </source>
</evidence>
<name>A0AAP0KZZ0_9MAGN</name>
<feature type="compositionally biased region" description="Pro residues" evidence="1">
    <location>
        <begin position="111"/>
        <end position="127"/>
    </location>
</feature>
<protein>
    <submittedName>
        <fullName evidence="2">Uncharacterized protein</fullName>
    </submittedName>
</protein>
<gene>
    <name evidence="2" type="ORF">Syun_006420</name>
</gene>
<feature type="region of interest" description="Disordered" evidence="1">
    <location>
        <begin position="108"/>
        <end position="141"/>
    </location>
</feature>
<evidence type="ECO:0000313" key="3">
    <source>
        <dbReference type="Proteomes" id="UP001420932"/>
    </source>
</evidence>
<keyword evidence="3" id="KW-1185">Reference proteome</keyword>
<organism evidence="2 3">
    <name type="scientific">Stephania yunnanensis</name>
    <dbReference type="NCBI Taxonomy" id="152371"/>
    <lineage>
        <taxon>Eukaryota</taxon>
        <taxon>Viridiplantae</taxon>
        <taxon>Streptophyta</taxon>
        <taxon>Embryophyta</taxon>
        <taxon>Tracheophyta</taxon>
        <taxon>Spermatophyta</taxon>
        <taxon>Magnoliopsida</taxon>
        <taxon>Ranunculales</taxon>
        <taxon>Menispermaceae</taxon>
        <taxon>Menispermoideae</taxon>
        <taxon>Cissampelideae</taxon>
        <taxon>Stephania</taxon>
    </lineage>
</organism>
<sequence length="191" mass="20693">MVCLGPRREEVFVSSPSPPPPLLQANSHPSTTATMTSLLLHHHHPLPLQAPPRRVLPRRPLPPLALLPQIPLLPPPAHSLLRWLHSHNLFFYYDLLLPLSIFIHSHTTPSTNPPPSPTTTPSSPPAPAKATSTKPSTCSDLGEEVTKRIALIVGLIKGGQFSKMAAKGTPPINEGTQLMWAQTDLPGAHKN</sequence>
<comment type="caution">
    <text evidence="2">The sequence shown here is derived from an EMBL/GenBank/DDBJ whole genome shotgun (WGS) entry which is preliminary data.</text>
</comment>
<dbReference type="Proteomes" id="UP001420932">
    <property type="component" value="Unassembled WGS sequence"/>
</dbReference>
<proteinExistence type="predicted"/>
<feature type="compositionally biased region" description="Low complexity" evidence="1">
    <location>
        <begin position="128"/>
        <end position="137"/>
    </location>
</feature>